<dbReference type="Proteomes" id="UP000789803">
    <property type="component" value="Unassembled WGS sequence"/>
</dbReference>
<reference evidence="2 3" key="1">
    <citation type="submission" date="2020-11" db="EMBL/GenBank/DDBJ databases">
        <authorList>
            <person name="Peeters C."/>
        </authorList>
    </citation>
    <scope>NUCLEOTIDE SEQUENCE [LARGE SCALE GENOMIC DNA]</scope>
    <source>
        <strain evidence="2 3">LMG 7974</strain>
    </source>
</reference>
<feature type="coiled-coil region" evidence="1">
    <location>
        <begin position="70"/>
        <end position="119"/>
    </location>
</feature>
<evidence type="ECO:0000256" key="1">
    <source>
        <dbReference type="SAM" id="Coils"/>
    </source>
</evidence>
<keyword evidence="3" id="KW-1185">Reference proteome</keyword>
<comment type="caution">
    <text evidence="2">The sequence shown here is derived from an EMBL/GenBank/DDBJ whole genome shotgun (WGS) entry which is preliminary data.</text>
</comment>
<proteinExistence type="predicted"/>
<evidence type="ECO:0000313" key="3">
    <source>
        <dbReference type="Proteomes" id="UP000789803"/>
    </source>
</evidence>
<gene>
    <name evidence="2" type="ORF">LMG7974_01585</name>
</gene>
<organism evidence="2 3">
    <name type="scientific">Campylobacter majalis</name>
    <dbReference type="NCBI Taxonomy" id="2790656"/>
    <lineage>
        <taxon>Bacteria</taxon>
        <taxon>Pseudomonadati</taxon>
        <taxon>Campylobacterota</taxon>
        <taxon>Epsilonproteobacteria</taxon>
        <taxon>Campylobacterales</taxon>
        <taxon>Campylobacteraceae</taxon>
        <taxon>Campylobacter</taxon>
    </lineage>
</organism>
<dbReference type="EMBL" id="CAJHOF010000017">
    <property type="protein sequence ID" value="CAD7289508.1"/>
    <property type="molecule type" value="Genomic_DNA"/>
</dbReference>
<protein>
    <submittedName>
        <fullName evidence="2">Uncharacterized protein</fullName>
    </submittedName>
</protein>
<name>A0ABM8Q9H9_9BACT</name>
<accession>A0ABM8Q9H9</accession>
<evidence type="ECO:0000313" key="2">
    <source>
        <dbReference type="EMBL" id="CAD7289508.1"/>
    </source>
</evidence>
<sequence length="202" mass="23342">MIDLQQEYANQNNPALQAGKKLANSTKNIFSTFSENCKSIMANLDQQKIGVHNDDTLNDKTLFAFLADLLKSFKDNRNELLKELARNEELSKDKLDLILKEELKKNEFLSEENKKNIEEFLNSELGGDITKELVVDKVKQIENFKREAQERGIPKDEIEQKLQDPRFSIRPSDIARVDVKNPKIKEELQKVEQAVKKVVLKK</sequence>
<dbReference type="RefSeq" id="WP_229933365.1">
    <property type="nucleotide sequence ID" value="NZ_CAJHOF010000017.1"/>
</dbReference>
<keyword evidence="1" id="KW-0175">Coiled coil</keyword>